<dbReference type="Gene3D" id="1.10.10.10">
    <property type="entry name" value="Winged helix-like DNA-binding domain superfamily/Winged helix DNA-binding domain"/>
    <property type="match status" value="1"/>
</dbReference>
<organism evidence="5">
    <name type="scientific">Agrobacterium rosae</name>
    <dbReference type="NCBI Taxonomy" id="1972867"/>
    <lineage>
        <taxon>Bacteria</taxon>
        <taxon>Pseudomonadati</taxon>
        <taxon>Pseudomonadota</taxon>
        <taxon>Alphaproteobacteria</taxon>
        <taxon>Hyphomicrobiales</taxon>
        <taxon>Rhizobiaceae</taxon>
        <taxon>Rhizobium/Agrobacterium group</taxon>
        <taxon>Agrobacterium</taxon>
    </lineage>
</organism>
<protein>
    <submittedName>
        <fullName evidence="5">Metalloregulator ArsR/SmtB family transcription factor</fullName>
    </submittedName>
</protein>
<keyword evidence="2" id="KW-0238">DNA-binding</keyword>
<dbReference type="GO" id="GO:0003677">
    <property type="term" value="F:DNA binding"/>
    <property type="evidence" value="ECO:0007669"/>
    <property type="project" value="UniProtKB-KW"/>
</dbReference>
<dbReference type="InterPro" id="IPR051011">
    <property type="entry name" value="Metal_resp_trans_reg"/>
</dbReference>
<dbReference type="InterPro" id="IPR011991">
    <property type="entry name" value="ArsR-like_HTH"/>
</dbReference>
<dbReference type="InterPro" id="IPR036390">
    <property type="entry name" value="WH_DNA-bd_sf"/>
</dbReference>
<evidence type="ECO:0000313" key="5">
    <source>
        <dbReference type="EMBL" id="MDX8305064.1"/>
    </source>
</evidence>
<evidence type="ECO:0000256" key="2">
    <source>
        <dbReference type="ARBA" id="ARBA00023125"/>
    </source>
</evidence>
<name>A0AAW9FRE2_9HYPH</name>
<gene>
    <name evidence="5" type="ORF">RMR22_22700</name>
</gene>
<dbReference type="GO" id="GO:0003700">
    <property type="term" value="F:DNA-binding transcription factor activity"/>
    <property type="evidence" value="ECO:0007669"/>
    <property type="project" value="InterPro"/>
</dbReference>
<dbReference type="RefSeq" id="WP_320203504.1">
    <property type="nucleotide sequence ID" value="NZ_CP192782.1"/>
</dbReference>
<dbReference type="CDD" id="cd00090">
    <property type="entry name" value="HTH_ARSR"/>
    <property type="match status" value="1"/>
</dbReference>
<comment type="caution">
    <text evidence="5">The sequence shown here is derived from an EMBL/GenBank/DDBJ whole genome shotgun (WGS) entry which is preliminary data.</text>
</comment>
<dbReference type="AlphaFoldDB" id="A0AAW9FRE2"/>
<keyword evidence="1" id="KW-0805">Transcription regulation</keyword>
<dbReference type="Pfam" id="PF01022">
    <property type="entry name" value="HTH_5"/>
    <property type="match status" value="1"/>
</dbReference>
<feature type="domain" description="HTH arsR-type" evidence="4">
    <location>
        <begin position="5"/>
        <end position="99"/>
    </location>
</feature>
<dbReference type="SUPFAM" id="SSF46785">
    <property type="entry name" value="Winged helix' DNA-binding domain"/>
    <property type="match status" value="1"/>
</dbReference>
<dbReference type="InterPro" id="IPR001845">
    <property type="entry name" value="HTH_ArsR_DNA-bd_dom"/>
</dbReference>
<keyword evidence="3" id="KW-0804">Transcription</keyword>
<reference evidence="5" key="1">
    <citation type="journal article" date="2023" name="Phytobiomes J">
        <title>Deciphering the key players within the bacterial microbiota associated with aerial crown gall tumors on rhododendron: Insights into the gallobiome.</title>
        <authorList>
            <person name="Kuzmanovic N."/>
            <person name="Nesme J."/>
            <person name="Wolf J."/>
            <person name="Neumann-Schaal M."/>
            <person name="Petersen J."/>
            <person name="Fernandez-Gnecco G."/>
            <person name="Sproeer C."/>
            <person name="Bunk B."/>
            <person name="Overmann J."/>
            <person name="Sorensen S.J."/>
            <person name="Idczak E."/>
            <person name="Smalla K."/>
        </authorList>
    </citation>
    <scope>NUCLEOTIDE SEQUENCE</scope>
    <source>
        <strain evidence="5">Rho-11.1</strain>
    </source>
</reference>
<dbReference type="SMART" id="SM00418">
    <property type="entry name" value="HTH_ARSR"/>
    <property type="match status" value="1"/>
</dbReference>
<evidence type="ECO:0000256" key="3">
    <source>
        <dbReference type="ARBA" id="ARBA00023163"/>
    </source>
</evidence>
<dbReference type="PANTHER" id="PTHR43132">
    <property type="entry name" value="ARSENICAL RESISTANCE OPERON REPRESSOR ARSR-RELATED"/>
    <property type="match status" value="1"/>
</dbReference>
<dbReference type="NCBIfam" id="NF033788">
    <property type="entry name" value="HTH_metalloreg"/>
    <property type="match status" value="1"/>
</dbReference>
<accession>A0AAW9FRE2</accession>
<evidence type="ECO:0000256" key="1">
    <source>
        <dbReference type="ARBA" id="ARBA00023015"/>
    </source>
</evidence>
<evidence type="ECO:0000259" key="4">
    <source>
        <dbReference type="PROSITE" id="PS50987"/>
    </source>
</evidence>
<dbReference type="EMBL" id="JAVRAF010000012">
    <property type="protein sequence ID" value="MDX8305064.1"/>
    <property type="molecule type" value="Genomic_DNA"/>
</dbReference>
<dbReference type="PANTHER" id="PTHR43132:SF2">
    <property type="entry name" value="ARSENICAL RESISTANCE OPERON REPRESSOR ARSR-RELATED"/>
    <property type="match status" value="1"/>
</dbReference>
<sequence>METETIQRHCVEAAAFMSAAANPKRLSILQLLTQREHSVGELTILVGLSQSALSQHLSKLRRSRLVETRRDAQTIYYSSTSPAVSKLLSTLEAIFPAITRPEARPDAGLA</sequence>
<dbReference type="InterPro" id="IPR036388">
    <property type="entry name" value="WH-like_DNA-bd_sf"/>
</dbReference>
<dbReference type="PROSITE" id="PS50987">
    <property type="entry name" value="HTH_ARSR_2"/>
    <property type="match status" value="1"/>
</dbReference>
<dbReference type="PRINTS" id="PR00778">
    <property type="entry name" value="HTHARSR"/>
</dbReference>
<proteinExistence type="predicted"/>